<sequence>MSERTDPLVSILIPARNHERFVQRCLDSVLEDAYPAKELVIIDDGSVDGTPARIASWVERHRNALPITFLKRENRGVAATLNELASLARGEFLRLGASDDYLLPGGTEKLVRYLQSHPWKSAVIGDSVVVDRYDNRLYASGMCELHGAEKHVYATDQGIRRAVISRWAIGGPVTLLRRHVPAQVAGWTEDLRIDDWDFFLRLVARDALGFADVPVCAYRLHDANQSKTRHLATRIAHLKESQGVAERRLALFDGADRQLLQAQAHYIAAKIAYLGREPVSLGAHLLAYAALRGMSAMRRLALSPVATRA</sequence>
<dbReference type="InterPro" id="IPR001173">
    <property type="entry name" value="Glyco_trans_2-like"/>
</dbReference>
<evidence type="ECO:0000313" key="3">
    <source>
        <dbReference type="Proteomes" id="UP000490980"/>
    </source>
</evidence>
<dbReference type="Gene3D" id="3.90.550.10">
    <property type="entry name" value="Spore Coat Polysaccharide Biosynthesis Protein SpsA, Chain A"/>
    <property type="match status" value="1"/>
</dbReference>
<protein>
    <submittedName>
        <fullName evidence="2">Glycosyltransferase</fullName>
    </submittedName>
</protein>
<organism evidence="2 3">
    <name type="scientific">Luteibacter anthropi</name>
    <dbReference type="NCBI Taxonomy" id="564369"/>
    <lineage>
        <taxon>Bacteria</taxon>
        <taxon>Pseudomonadati</taxon>
        <taxon>Pseudomonadota</taxon>
        <taxon>Gammaproteobacteria</taxon>
        <taxon>Lysobacterales</taxon>
        <taxon>Rhodanobacteraceae</taxon>
        <taxon>Luteibacter</taxon>
    </lineage>
</organism>
<dbReference type="Proteomes" id="UP000490980">
    <property type="component" value="Unassembled WGS sequence"/>
</dbReference>
<comment type="caution">
    <text evidence="2">The sequence shown here is derived from an EMBL/GenBank/DDBJ whole genome shotgun (WGS) entry which is preliminary data.</text>
</comment>
<gene>
    <name evidence="2" type="ORF">HBF25_04045</name>
</gene>
<dbReference type="PANTHER" id="PTHR43685">
    <property type="entry name" value="GLYCOSYLTRANSFERASE"/>
    <property type="match status" value="1"/>
</dbReference>
<dbReference type="Pfam" id="PF00535">
    <property type="entry name" value="Glycos_transf_2"/>
    <property type="match status" value="1"/>
</dbReference>
<keyword evidence="2" id="KW-0808">Transferase</keyword>
<dbReference type="GO" id="GO:0016740">
    <property type="term" value="F:transferase activity"/>
    <property type="evidence" value="ECO:0007669"/>
    <property type="project" value="UniProtKB-KW"/>
</dbReference>
<dbReference type="EMBL" id="JAARLZ010000002">
    <property type="protein sequence ID" value="NII05561.1"/>
    <property type="molecule type" value="Genomic_DNA"/>
</dbReference>
<accession>A0A7X5U7Y7</accession>
<evidence type="ECO:0000259" key="1">
    <source>
        <dbReference type="Pfam" id="PF00535"/>
    </source>
</evidence>
<feature type="domain" description="Glycosyltransferase 2-like" evidence="1">
    <location>
        <begin position="10"/>
        <end position="125"/>
    </location>
</feature>
<name>A0A7X5U7Y7_9GAMM</name>
<dbReference type="InterPro" id="IPR029044">
    <property type="entry name" value="Nucleotide-diphossugar_trans"/>
</dbReference>
<reference evidence="2 3" key="1">
    <citation type="submission" date="2020-03" db="EMBL/GenBank/DDBJ databases">
        <authorList>
            <person name="Lai Q."/>
        </authorList>
    </citation>
    <scope>NUCLEOTIDE SEQUENCE [LARGE SCALE GENOMIC DNA]</scope>
    <source>
        <strain evidence="2 3">CCUG 25036</strain>
    </source>
</reference>
<keyword evidence="3" id="KW-1185">Reference proteome</keyword>
<proteinExistence type="predicted"/>
<dbReference type="AlphaFoldDB" id="A0A7X5U7Y7"/>
<evidence type="ECO:0000313" key="2">
    <source>
        <dbReference type="EMBL" id="NII05561.1"/>
    </source>
</evidence>
<dbReference type="PANTHER" id="PTHR43685:SF11">
    <property type="entry name" value="GLYCOSYLTRANSFERASE TAGX-RELATED"/>
    <property type="match status" value="1"/>
</dbReference>
<dbReference type="SUPFAM" id="SSF53448">
    <property type="entry name" value="Nucleotide-diphospho-sugar transferases"/>
    <property type="match status" value="1"/>
</dbReference>
<dbReference type="RefSeq" id="WP_166946659.1">
    <property type="nucleotide sequence ID" value="NZ_CP077072.1"/>
</dbReference>
<dbReference type="InterPro" id="IPR050834">
    <property type="entry name" value="Glycosyltransf_2"/>
</dbReference>